<keyword evidence="1" id="KW-0732">Signal</keyword>
<reference evidence="2 3" key="1">
    <citation type="journal article" date="2016" name="Sci. Rep.">
        <title>The genome sequence of the outbreeding globe artichoke constructed de novo incorporating a phase-aware low-pass sequencing strategy of F1 progeny.</title>
        <authorList>
            <person name="Scaglione D."/>
            <person name="Reyes-Chin-Wo S."/>
            <person name="Acquadro A."/>
            <person name="Froenicke L."/>
            <person name="Portis E."/>
            <person name="Beitel C."/>
            <person name="Tirone M."/>
            <person name="Mauro R."/>
            <person name="Lo Monaco A."/>
            <person name="Mauromicale G."/>
            <person name="Faccioli P."/>
            <person name="Cattivelli L."/>
            <person name="Rieseberg L."/>
            <person name="Michelmore R."/>
            <person name="Lanteri S."/>
        </authorList>
    </citation>
    <scope>NUCLEOTIDE SEQUENCE [LARGE SCALE GENOMIC DNA]</scope>
    <source>
        <strain evidence="2">2C</strain>
    </source>
</reference>
<comment type="caution">
    <text evidence="2">The sequence shown here is derived from an EMBL/GenBank/DDBJ whole genome shotgun (WGS) entry which is preliminary data.</text>
</comment>
<evidence type="ECO:0000313" key="2">
    <source>
        <dbReference type="EMBL" id="KVI00966.1"/>
    </source>
</evidence>
<dbReference type="AlphaFoldDB" id="A0A103Y1V6"/>
<sequence length="83" mass="9311">MTGFKLWWIKGTFATLMLLIPGNLAWGKEGHYATCKIAEKKRSEILLPSFGYSATHPPINFTCTTRKKQQDHTGKGITEEGNI</sequence>
<feature type="signal peptide" evidence="1">
    <location>
        <begin position="1"/>
        <end position="27"/>
    </location>
</feature>
<name>A0A103Y1V6_CYNCS</name>
<organism evidence="2 3">
    <name type="scientific">Cynara cardunculus var. scolymus</name>
    <name type="common">Globe artichoke</name>
    <name type="synonym">Cynara scolymus</name>
    <dbReference type="NCBI Taxonomy" id="59895"/>
    <lineage>
        <taxon>Eukaryota</taxon>
        <taxon>Viridiplantae</taxon>
        <taxon>Streptophyta</taxon>
        <taxon>Embryophyta</taxon>
        <taxon>Tracheophyta</taxon>
        <taxon>Spermatophyta</taxon>
        <taxon>Magnoliopsida</taxon>
        <taxon>eudicotyledons</taxon>
        <taxon>Gunneridae</taxon>
        <taxon>Pentapetalae</taxon>
        <taxon>asterids</taxon>
        <taxon>campanulids</taxon>
        <taxon>Asterales</taxon>
        <taxon>Asteraceae</taxon>
        <taxon>Carduoideae</taxon>
        <taxon>Cardueae</taxon>
        <taxon>Carduinae</taxon>
        <taxon>Cynara</taxon>
    </lineage>
</organism>
<protein>
    <submittedName>
        <fullName evidence="2">Uncharacterized protein</fullName>
    </submittedName>
</protein>
<dbReference type="Proteomes" id="UP000243975">
    <property type="component" value="Unassembled WGS sequence"/>
</dbReference>
<evidence type="ECO:0000256" key="1">
    <source>
        <dbReference type="SAM" id="SignalP"/>
    </source>
</evidence>
<evidence type="ECO:0000313" key="3">
    <source>
        <dbReference type="Proteomes" id="UP000243975"/>
    </source>
</evidence>
<gene>
    <name evidence="2" type="ORF">Ccrd_020778</name>
</gene>
<accession>A0A103Y1V6</accession>
<keyword evidence="3" id="KW-1185">Reference proteome</keyword>
<dbReference type="Gramene" id="KVI00966">
    <property type="protein sequence ID" value="KVI00966"/>
    <property type="gene ID" value="Ccrd_020778"/>
</dbReference>
<dbReference type="EMBL" id="LEKV01003155">
    <property type="protein sequence ID" value="KVI00966.1"/>
    <property type="molecule type" value="Genomic_DNA"/>
</dbReference>
<feature type="chain" id="PRO_5007119315" evidence="1">
    <location>
        <begin position="28"/>
        <end position="83"/>
    </location>
</feature>
<proteinExistence type="predicted"/>